<protein>
    <submittedName>
        <fullName evidence="7">AMP-dependent synthetase</fullName>
    </submittedName>
</protein>
<feature type="domain" description="AMP-binding enzyme C-terminal" evidence="6">
    <location>
        <begin position="440"/>
        <end position="517"/>
    </location>
</feature>
<evidence type="ECO:0000256" key="3">
    <source>
        <dbReference type="ARBA" id="ARBA00022741"/>
    </source>
</evidence>
<name>A0A918DNE8_9ACTN</name>
<dbReference type="RefSeq" id="WP_189127085.1">
    <property type="nucleotide sequence ID" value="NZ_BMNH01000021.1"/>
</dbReference>
<dbReference type="Gene3D" id="3.30.300.30">
    <property type="match status" value="1"/>
</dbReference>
<dbReference type="Pfam" id="PF13193">
    <property type="entry name" value="AMP-binding_C"/>
    <property type="match status" value="1"/>
</dbReference>
<evidence type="ECO:0000256" key="1">
    <source>
        <dbReference type="ARBA" id="ARBA00006432"/>
    </source>
</evidence>
<dbReference type="GO" id="GO:0015645">
    <property type="term" value="F:fatty acid ligase activity"/>
    <property type="evidence" value="ECO:0007669"/>
    <property type="project" value="TreeGrafter"/>
</dbReference>
<reference evidence="7" key="1">
    <citation type="journal article" date="2014" name="Int. J. Syst. Evol. Microbiol.">
        <title>Complete genome sequence of Corynebacterium casei LMG S-19264T (=DSM 44701T), isolated from a smear-ripened cheese.</title>
        <authorList>
            <consortium name="US DOE Joint Genome Institute (JGI-PGF)"/>
            <person name="Walter F."/>
            <person name="Albersmeier A."/>
            <person name="Kalinowski J."/>
            <person name="Ruckert C."/>
        </authorList>
    </citation>
    <scope>NUCLEOTIDE SEQUENCE</scope>
    <source>
        <strain evidence="7">CGMCC 4.7368</strain>
    </source>
</reference>
<dbReference type="InterPro" id="IPR000873">
    <property type="entry name" value="AMP-dep_synth/lig_dom"/>
</dbReference>
<dbReference type="InterPro" id="IPR042099">
    <property type="entry name" value="ANL_N_sf"/>
</dbReference>
<feature type="domain" description="AMP-dependent synthetase/ligase" evidence="5">
    <location>
        <begin position="43"/>
        <end position="392"/>
    </location>
</feature>
<dbReference type="EMBL" id="BMNH01000021">
    <property type="protein sequence ID" value="GGO76807.1"/>
    <property type="molecule type" value="Genomic_DNA"/>
</dbReference>
<dbReference type="InterPro" id="IPR020845">
    <property type="entry name" value="AMP-binding_CS"/>
</dbReference>
<sequence>MSDFRAARDFLLEADYETARREFRWPEPAEFNWALDWFDGVLAAETPDAVALKITGKVAYTFAELSARSNQVAHWLHEQGVRRGDRILLMLGNQAELWETLLAAIKLGAVVIPATTLLTAQDIAERIKRGGVAHVIANASDAGKFGAGEHTKISVGDAYGWLPYHEAYQASERFVPDGPTRAGDPLLLYFTSGTTSQPKLVEHSHASYPVGHLSTMFWIGLRPGDVHLNVSSPGWAKHAWSNVFAPWNAGATVLIHDYQRFSARALLEVLRDEHVTTFCAPPTVWRMLIQEDLTAWRLPLRTAVAAGEPLNPEIIDQVGKAWGITIRDGYGQTETTAQIGNVPGEPVKPGSMGRPLPGYDIVLLDPVTGEPGDDGEICLPLRDRPMGLMTGYVGGSDEAMREGHYHTGDVATRDADGYITYVGRTDDVFKASDYRISPFELESVLLEHAAVAEAAVVPAPDPLRLAVPKAFVTLAPGFEPGEETARSIFEYSRRHLAPYKRVRRLEFGELPKTISGKIRRVELREQEAAREYREEDLYQ</sequence>
<dbReference type="InterPro" id="IPR051087">
    <property type="entry name" value="Mitochondrial_ACSM"/>
</dbReference>
<dbReference type="GO" id="GO:0005524">
    <property type="term" value="F:ATP binding"/>
    <property type="evidence" value="ECO:0007669"/>
    <property type="project" value="UniProtKB-KW"/>
</dbReference>
<dbReference type="Proteomes" id="UP000646523">
    <property type="component" value="Unassembled WGS sequence"/>
</dbReference>
<dbReference type="FunFam" id="3.30.300.30:FF:000028">
    <property type="entry name" value="AMP-dependent synthetase"/>
    <property type="match status" value="1"/>
</dbReference>
<dbReference type="GO" id="GO:0004321">
    <property type="term" value="F:fatty-acyl-CoA synthase activity"/>
    <property type="evidence" value="ECO:0007669"/>
    <property type="project" value="TreeGrafter"/>
</dbReference>
<dbReference type="Pfam" id="PF00501">
    <property type="entry name" value="AMP-binding"/>
    <property type="match status" value="1"/>
</dbReference>
<keyword evidence="2" id="KW-0436">Ligase</keyword>
<evidence type="ECO:0000313" key="8">
    <source>
        <dbReference type="Proteomes" id="UP000646523"/>
    </source>
</evidence>
<dbReference type="GO" id="GO:0006633">
    <property type="term" value="P:fatty acid biosynthetic process"/>
    <property type="evidence" value="ECO:0007669"/>
    <property type="project" value="TreeGrafter"/>
</dbReference>
<dbReference type="InterPro" id="IPR045851">
    <property type="entry name" value="AMP-bd_C_sf"/>
</dbReference>
<accession>A0A918DNE8</accession>
<evidence type="ECO:0000259" key="5">
    <source>
        <dbReference type="Pfam" id="PF00501"/>
    </source>
</evidence>
<gene>
    <name evidence="7" type="ORF">GCM10012289_54980</name>
</gene>
<evidence type="ECO:0000259" key="6">
    <source>
        <dbReference type="Pfam" id="PF13193"/>
    </source>
</evidence>
<reference evidence="7" key="2">
    <citation type="submission" date="2020-09" db="EMBL/GenBank/DDBJ databases">
        <authorList>
            <person name="Sun Q."/>
            <person name="Zhou Y."/>
        </authorList>
    </citation>
    <scope>NUCLEOTIDE SEQUENCE</scope>
    <source>
        <strain evidence="7">CGMCC 4.7368</strain>
    </source>
</reference>
<dbReference type="PROSITE" id="PS00455">
    <property type="entry name" value="AMP_BINDING"/>
    <property type="match status" value="1"/>
</dbReference>
<proteinExistence type="inferred from homology"/>
<dbReference type="InterPro" id="IPR025110">
    <property type="entry name" value="AMP-bd_C"/>
</dbReference>
<evidence type="ECO:0000256" key="4">
    <source>
        <dbReference type="ARBA" id="ARBA00022840"/>
    </source>
</evidence>
<dbReference type="SUPFAM" id="SSF56801">
    <property type="entry name" value="Acetyl-CoA synthetase-like"/>
    <property type="match status" value="1"/>
</dbReference>
<evidence type="ECO:0000256" key="2">
    <source>
        <dbReference type="ARBA" id="ARBA00022598"/>
    </source>
</evidence>
<dbReference type="PANTHER" id="PTHR43605:SF10">
    <property type="entry name" value="ACYL-COA SYNTHETASE MEDIUM CHAIN FAMILY MEMBER 3"/>
    <property type="match status" value="1"/>
</dbReference>
<dbReference type="PANTHER" id="PTHR43605">
    <property type="entry name" value="ACYL-COENZYME A SYNTHETASE"/>
    <property type="match status" value="1"/>
</dbReference>
<dbReference type="AlphaFoldDB" id="A0A918DNE8"/>
<dbReference type="GO" id="GO:0016405">
    <property type="term" value="F:CoA-ligase activity"/>
    <property type="evidence" value="ECO:0007669"/>
    <property type="project" value="UniProtKB-ARBA"/>
</dbReference>
<dbReference type="GO" id="GO:0006637">
    <property type="term" value="P:acyl-CoA metabolic process"/>
    <property type="evidence" value="ECO:0007669"/>
    <property type="project" value="TreeGrafter"/>
</dbReference>
<comment type="caution">
    <text evidence="7">The sequence shown here is derived from an EMBL/GenBank/DDBJ whole genome shotgun (WGS) entry which is preliminary data.</text>
</comment>
<evidence type="ECO:0000313" key="7">
    <source>
        <dbReference type="EMBL" id="GGO76807.1"/>
    </source>
</evidence>
<keyword evidence="4" id="KW-0067">ATP-binding</keyword>
<dbReference type="Gene3D" id="3.40.50.12780">
    <property type="entry name" value="N-terminal domain of ligase-like"/>
    <property type="match status" value="1"/>
</dbReference>
<keyword evidence="8" id="KW-1185">Reference proteome</keyword>
<organism evidence="7 8">
    <name type="scientific">Nonomuraea cavernae</name>
    <dbReference type="NCBI Taxonomy" id="2045107"/>
    <lineage>
        <taxon>Bacteria</taxon>
        <taxon>Bacillati</taxon>
        <taxon>Actinomycetota</taxon>
        <taxon>Actinomycetes</taxon>
        <taxon>Streptosporangiales</taxon>
        <taxon>Streptosporangiaceae</taxon>
        <taxon>Nonomuraea</taxon>
    </lineage>
</organism>
<keyword evidence="3" id="KW-0547">Nucleotide-binding</keyword>
<comment type="similarity">
    <text evidence="1">Belongs to the ATP-dependent AMP-binding enzyme family.</text>
</comment>